<protein>
    <recommendedName>
        <fullName evidence="4">S-adenosylmethionine sensor upstream of mTORC1</fullName>
    </recommendedName>
    <alternativeName>
        <fullName evidence="4">Probable methyltransferase BMT2 homolog</fullName>
        <ecNumber evidence="4">2.1.1.-</ecNumber>
    </alternativeName>
</protein>
<keyword evidence="1 4" id="KW-0489">Methyltransferase</keyword>
<dbReference type="OrthoDB" id="5954793at2759"/>
<dbReference type="InterPro" id="IPR021867">
    <property type="entry name" value="Bmt2/SAMTOR"/>
</dbReference>
<dbReference type="EMBL" id="JAAOIC020000032">
    <property type="protein sequence ID" value="KAG8039696.1"/>
    <property type="molecule type" value="Genomic_DNA"/>
</dbReference>
<evidence type="ECO:0000256" key="4">
    <source>
        <dbReference type="HAMAP-Rule" id="MF_03044"/>
    </source>
</evidence>
<dbReference type="AlphaFoldDB" id="A0A8J5REK1"/>
<evidence type="ECO:0000256" key="1">
    <source>
        <dbReference type="ARBA" id="ARBA00022603"/>
    </source>
</evidence>
<dbReference type="GO" id="GO:0032259">
    <property type="term" value="P:methylation"/>
    <property type="evidence" value="ECO:0007669"/>
    <property type="project" value="UniProtKB-KW"/>
</dbReference>
<evidence type="ECO:0000256" key="2">
    <source>
        <dbReference type="ARBA" id="ARBA00022679"/>
    </source>
</evidence>
<dbReference type="PANTHER" id="PTHR21008">
    <property type="entry name" value="S-ADENOSYLMETHIONINE SENSOR UPSTREAM OF MTORC1-RELATED"/>
    <property type="match status" value="1"/>
</dbReference>
<dbReference type="EC" id="2.1.1.-" evidence="4"/>
<keyword evidence="2 4" id="KW-0808">Transferase</keyword>
<comment type="caution">
    <text evidence="5">The sequence shown here is derived from an EMBL/GenBank/DDBJ whole genome shotgun (WGS) entry which is preliminary data.</text>
</comment>
<evidence type="ECO:0000256" key="3">
    <source>
        <dbReference type="ARBA" id="ARBA00022691"/>
    </source>
</evidence>
<sequence>MASEEHKQLATLIKETHNRLREDYRKYGSNEAWKRHLARTDDLQNYAVSMQQLATNHWSINNNINQVTDKSNCRIRWIKNRCYEYFFGGGKSKYYERERDIIKKLNLDDLSDLPEESSSKNNEVVSDRKIKMLDVGSCYNPFADDENLDVTAIDLVPASDQVFQCDFLNVTLGDKTLLSNNKKSVTEFEKKSFDVCIFSLLLEYFPCPEQRFRCCEKAYELLKDSGLLIIITPDSKHVNANAKIIKSWRYVLANLGFMRITYEKLQHIHCICYRRCVKKDTAVRWVTLQKNLSVDDVLFSSNGKIFIPQDFQTACVEEKDKDKVSSVKIAKEDLADVFNELPDVIDK</sequence>
<dbReference type="GO" id="GO:0008168">
    <property type="term" value="F:methyltransferase activity"/>
    <property type="evidence" value="ECO:0007669"/>
    <property type="project" value="UniProtKB-UniRule"/>
</dbReference>
<dbReference type="GO" id="GO:1904262">
    <property type="term" value="P:negative regulation of TORC1 signaling"/>
    <property type="evidence" value="ECO:0007669"/>
    <property type="project" value="TreeGrafter"/>
</dbReference>
<keyword evidence="6" id="KW-1185">Reference proteome</keyword>
<reference evidence="5" key="1">
    <citation type="submission" date="2020-03" db="EMBL/GenBank/DDBJ databases">
        <authorList>
            <person name="Chebbi M.A."/>
            <person name="Drezen J.M."/>
        </authorList>
    </citation>
    <scope>NUCLEOTIDE SEQUENCE</scope>
    <source>
        <tissue evidence="5">Whole body</tissue>
    </source>
</reference>
<accession>A0A8J5REK1</accession>
<reference evidence="5" key="2">
    <citation type="submission" date="2021-04" db="EMBL/GenBank/DDBJ databases">
        <title>Genome-wide patterns of bracovirus chromosomal integration into multiple host tissues during parasitism.</title>
        <authorList>
            <person name="Chebbi M.A.C."/>
        </authorList>
    </citation>
    <scope>NUCLEOTIDE SEQUENCE</scope>
    <source>
        <tissue evidence="5">Whole body</tissue>
    </source>
</reference>
<dbReference type="PANTHER" id="PTHR21008:SF0">
    <property type="entry name" value="S-ADENOSYLMETHIONINE SENSOR UPSTREAM OF MTORC1"/>
    <property type="match status" value="1"/>
</dbReference>
<dbReference type="Proteomes" id="UP000729913">
    <property type="component" value="Unassembled WGS sequence"/>
</dbReference>
<feature type="binding site" evidence="4">
    <location>
        <position position="154"/>
    </location>
    <ligand>
        <name>S-adenosyl-L-methionine</name>
        <dbReference type="ChEBI" id="CHEBI:59789"/>
    </ligand>
</feature>
<organism evidence="5 6">
    <name type="scientific">Cotesia typhae</name>
    <dbReference type="NCBI Taxonomy" id="2053667"/>
    <lineage>
        <taxon>Eukaryota</taxon>
        <taxon>Metazoa</taxon>
        <taxon>Ecdysozoa</taxon>
        <taxon>Arthropoda</taxon>
        <taxon>Hexapoda</taxon>
        <taxon>Insecta</taxon>
        <taxon>Pterygota</taxon>
        <taxon>Neoptera</taxon>
        <taxon>Endopterygota</taxon>
        <taxon>Hymenoptera</taxon>
        <taxon>Apocrita</taxon>
        <taxon>Ichneumonoidea</taxon>
        <taxon>Braconidae</taxon>
        <taxon>Microgastrinae</taxon>
        <taxon>Cotesia</taxon>
    </lineage>
</organism>
<proteinExistence type="inferred from homology"/>
<keyword evidence="3 4" id="KW-0949">S-adenosyl-L-methionine</keyword>
<comment type="function">
    <text evidence="4">S-adenosyl-L-methionine-binding protein that acts as an inhibitor of mTORC1 signaling. Acts as a sensor of S-adenosyl-L-methionine to signal methionine sufficiency to mTORC1. Probably also acts as a S-adenosyl-L-methionine-dependent methyltransferase.</text>
</comment>
<dbReference type="Pfam" id="PF11968">
    <property type="entry name" value="Bmt2"/>
    <property type="match status" value="1"/>
</dbReference>
<feature type="binding site" evidence="4">
    <location>
        <position position="136"/>
    </location>
    <ligand>
        <name>S-adenosyl-L-methionine</name>
        <dbReference type="ChEBI" id="CHEBI:59789"/>
    </ligand>
</feature>
<name>A0A8J5REK1_9HYME</name>
<evidence type="ECO:0000313" key="5">
    <source>
        <dbReference type="EMBL" id="KAG8039696.1"/>
    </source>
</evidence>
<evidence type="ECO:0000313" key="6">
    <source>
        <dbReference type="Proteomes" id="UP000729913"/>
    </source>
</evidence>
<dbReference type="HAMAP" id="MF_03044">
    <property type="entry name" value="BMT2"/>
    <property type="match status" value="1"/>
</dbReference>
<gene>
    <name evidence="5" type="ORF">G9C98_000425</name>
</gene>
<comment type="similarity">
    <text evidence="4">Belongs to the BMT2 family.</text>
</comment>